<comment type="function">
    <text evidence="3">Required for maturation of urease via the functional incorporation of the urease nickel metallocenter.</text>
</comment>
<dbReference type="GO" id="GO:0016151">
    <property type="term" value="F:nickel cation binding"/>
    <property type="evidence" value="ECO:0007669"/>
    <property type="project" value="UniProtKB-UniRule"/>
</dbReference>
<dbReference type="InterPro" id="IPR002669">
    <property type="entry name" value="UreD"/>
</dbReference>
<keyword evidence="5" id="KW-1185">Reference proteome</keyword>
<dbReference type="EMBL" id="CP012023">
    <property type="protein sequence ID" value="ALI56329.1"/>
    <property type="molecule type" value="Genomic_DNA"/>
</dbReference>
<dbReference type="STRING" id="1397108.IMCC12053_2382"/>
<comment type="subunit">
    <text evidence="3">UreD, UreF and UreG form a complex that acts as a GTP-hydrolysis-dependent molecular chaperone, activating the urease apoprotein by helping to assemble the nickel containing metallocenter of UreC. The UreE protein probably delivers the nickel.</text>
</comment>
<name>A0A0P0A0T5_9RHOB</name>
<comment type="similarity">
    <text evidence="1 3">Belongs to the UreD family.</text>
</comment>
<dbReference type="RefSeq" id="WP_062219231.1">
    <property type="nucleotide sequence ID" value="NZ_CP012023.1"/>
</dbReference>
<evidence type="ECO:0000256" key="1">
    <source>
        <dbReference type="ARBA" id="ARBA00007177"/>
    </source>
</evidence>
<keyword evidence="3" id="KW-0996">Nickel insertion</keyword>
<protein>
    <recommendedName>
        <fullName evidence="3">Urease accessory protein UreD</fullName>
    </recommendedName>
</protein>
<dbReference type="AlphaFoldDB" id="A0A0P0A0T5"/>
<evidence type="ECO:0000256" key="2">
    <source>
        <dbReference type="ARBA" id="ARBA00023186"/>
    </source>
</evidence>
<dbReference type="KEGG" id="cmar:IMCC12053_2382"/>
<sequence length="278" mass="29860">MLDSHLTSDAPRHAAPMQRVRGVARVVMGATGLRDLYQAGSAKAMLPKIHGPVPEVVFLNTSGGLTAGDRLDYTLEVEAGGALVGTSQTAERAYAGVAQGADAEVAISLKAGCGARLDWLPQETILFDKSRLSRVTRAQIAADSRFVFVESLVLGRAAMGETVESLRFRDRREVHRAGRLEYLEPLEFDADTLAMRHHAVTLGGARAIATIGVFAQGAQDLADSLKSLTQEGVSAGVSGWNGKLIIRAMAADGYPLRRYVARALDHLRHGPLPRVWQL</sequence>
<organism evidence="4 5">
    <name type="scientific">Celeribacter marinus</name>
    <dbReference type="NCBI Taxonomy" id="1397108"/>
    <lineage>
        <taxon>Bacteria</taxon>
        <taxon>Pseudomonadati</taxon>
        <taxon>Pseudomonadota</taxon>
        <taxon>Alphaproteobacteria</taxon>
        <taxon>Rhodobacterales</taxon>
        <taxon>Roseobacteraceae</taxon>
        <taxon>Celeribacter</taxon>
    </lineage>
</organism>
<dbReference type="PANTHER" id="PTHR33643:SF1">
    <property type="entry name" value="UREASE ACCESSORY PROTEIN D"/>
    <property type="match status" value="1"/>
</dbReference>
<evidence type="ECO:0000313" key="4">
    <source>
        <dbReference type="EMBL" id="ALI56329.1"/>
    </source>
</evidence>
<dbReference type="GO" id="GO:0005737">
    <property type="term" value="C:cytoplasm"/>
    <property type="evidence" value="ECO:0007669"/>
    <property type="project" value="UniProtKB-SubCell"/>
</dbReference>
<gene>
    <name evidence="3" type="primary">ureD</name>
    <name evidence="4" type="ORF">IMCC12053_2382</name>
</gene>
<evidence type="ECO:0000313" key="5">
    <source>
        <dbReference type="Proteomes" id="UP000064920"/>
    </source>
</evidence>
<evidence type="ECO:0000256" key="3">
    <source>
        <dbReference type="HAMAP-Rule" id="MF_01384"/>
    </source>
</evidence>
<comment type="subcellular location">
    <subcellularLocation>
        <location evidence="3">Cytoplasm</location>
    </subcellularLocation>
</comment>
<dbReference type="Pfam" id="PF01774">
    <property type="entry name" value="UreD"/>
    <property type="match status" value="1"/>
</dbReference>
<proteinExistence type="inferred from homology"/>
<dbReference type="PANTHER" id="PTHR33643">
    <property type="entry name" value="UREASE ACCESSORY PROTEIN D"/>
    <property type="match status" value="1"/>
</dbReference>
<dbReference type="PATRIC" id="fig|1397108.4.peg.2438"/>
<dbReference type="Proteomes" id="UP000064920">
    <property type="component" value="Chromosome"/>
</dbReference>
<keyword evidence="3" id="KW-0963">Cytoplasm</keyword>
<dbReference type="HAMAP" id="MF_01384">
    <property type="entry name" value="UreD"/>
    <property type="match status" value="1"/>
</dbReference>
<accession>A0A0P0A0T5</accession>
<keyword evidence="2 3" id="KW-0143">Chaperone</keyword>
<reference evidence="5" key="1">
    <citation type="submission" date="2015-05" db="EMBL/GenBank/DDBJ databases">
        <authorList>
            <person name="Oh H.-M."/>
            <person name="Yang J.-A."/>
            <person name="Cho J.-C."/>
            <person name="Kang I."/>
        </authorList>
    </citation>
    <scope>NUCLEOTIDE SEQUENCE [LARGE SCALE GENOMIC DNA]</scope>
    <source>
        <strain evidence="5">IMCC 12053</strain>
    </source>
</reference>